<accession>A0A450T4B3</accession>
<evidence type="ECO:0000256" key="1">
    <source>
        <dbReference type="ARBA" id="ARBA00022977"/>
    </source>
</evidence>
<keyword evidence="3" id="KW-0418">Kinase</keyword>
<sequence length="140" mass="15330">MHEFELIEHFFSTGTAEREEVILGIGDDAALLRIPSDRKVVTAIATIRDPMHGESPESLGYRALDLSLGRLMDFGATPVWATLALTMPNVDRDWLGRFSHGIKDLARRSHVCLVGGDTTQGPLAITIVSNGYIPVSDLEE</sequence>
<organism evidence="3">
    <name type="scientific">Candidatus Kentrum sp. FW</name>
    <dbReference type="NCBI Taxonomy" id="2126338"/>
    <lineage>
        <taxon>Bacteria</taxon>
        <taxon>Pseudomonadati</taxon>
        <taxon>Pseudomonadota</taxon>
        <taxon>Gammaproteobacteria</taxon>
        <taxon>Candidatus Kentrum</taxon>
    </lineage>
</organism>
<dbReference type="GO" id="GO:0009030">
    <property type="term" value="F:thiamine-phosphate kinase activity"/>
    <property type="evidence" value="ECO:0007669"/>
    <property type="project" value="InterPro"/>
</dbReference>
<dbReference type="InterPro" id="IPR006283">
    <property type="entry name" value="ThiL-like"/>
</dbReference>
<evidence type="ECO:0000259" key="2">
    <source>
        <dbReference type="Pfam" id="PF00586"/>
    </source>
</evidence>
<gene>
    <name evidence="3" type="ORF">BECKFW1821C_GA0114237_100166</name>
</gene>
<dbReference type="AlphaFoldDB" id="A0A450T4B3"/>
<keyword evidence="1" id="KW-0784">Thiamine biosynthesis</keyword>
<dbReference type="InterPro" id="IPR016188">
    <property type="entry name" value="PurM-like_N"/>
</dbReference>
<dbReference type="GO" id="GO:0009228">
    <property type="term" value="P:thiamine biosynthetic process"/>
    <property type="evidence" value="ECO:0007669"/>
    <property type="project" value="UniProtKB-KW"/>
</dbReference>
<dbReference type="SUPFAM" id="SSF55326">
    <property type="entry name" value="PurM N-terminal domain-like"/>
    <property type="match status" value="1"/>
</dbReference>
<dbReference type="EMBL" id="CAADFE010000001">
    <property type="protein sequence ID" value="VFJ61445.1"/>
    <property type="molecule type" value="Genomic_DNA"/>
</dbReference>
<dbReference type="Gene3D" id="3.30.1330.10">
    <property type="entry name" value="PurM-like, N-terminal domain"/>
    <property type="match status" value="1"/>
</dbReference>
<protein>
    <submittedName>
        <fullName evidence="3">Thiamine-monophosphate kinase</fullName>
    </submittedName>
</protein>
<keyword evidence="3" id="KW-0808">Transferase</keyword>
<reference evidence="3" key="1">
    <citation type="submission" date="2019-02" db="EMBL/GenBank/DDBJ databases">
        <authorList>
            <person name="Gruber-Vodicka R. H."/>
            <person name="Seah K. B. B."/>
        </authorList>
    </citation>
    <scope>NUCLEOTIDE SEQUENCE</scope>
    <source>
        <strain evidence="3">BECK_BZ131</strain>
    </source>
</reference>
<dbReference type="InterPro" id="IPR036921">
    <property type="entry name" value="PurM-like_N_sf"/>
</dbReference>
<name>A0A450T4B3_9GAMM</name>
<feature type="domain" description="PurM-like N-terminal" evidence="2">
    <location>
        <begin position="26"/>
        <end position="127"/>
    </location>
</feature>
<evidence type="ECO:0000313" key="3">
    <source>
        <dbReference type="EMBL" id="VFJ61445.1"/>
    </source>
</evidence>
<proteinExistence type="predicted"/>
<dbReference type="PANTHER" id="PTHR30270">
    <property type="entry name" value="THIAMINE-MONOPHOSPHATE KINASE"/>
    <property type="match status" value="1"/>
</dbReference>
<dbReference type="Pfam" id="PF00586">
    <property type="entry name" value="AIRS"/>
    <property type="match status" value="1"/>
</dbReference>
<dbReference type="PANTHER" id="PTHR30270:SF0">
    <property type="entry name" value="THIAMINE-MONOPHOSPHATE KINASE"/>
    <property type="match status" value="1"/>
</dbReference>